<dbReference type="EMBL" id="VCEA01000001">
    <property type="protein sequence ID" value="KAB0362004.1"/>
    <property type="molecule type" value="Genomic_DNA"/>
</dbReference>
<dbReference type="AlphaFoldDB" id="A0A5N3WKK7"/>
<feature type="region of interest" description="Disordered" evidence="6">
    <location>
        <begin position="74"/>
        <end position="129"/>
    </location>
</feature>
<evidence type="ECO:0000256" key="4">
    <source>
        <dbReference type="ARBA" id="ARBA00022530"/>
    </source>
</evidence>
<dbReference type="InterPro" id="IPR004116">
    <property type="entry name" value="Amelogenin"/>
</dbReference>
<feature type="region of interest" description="Disordered" evidence="6">
    <location>
        <begin position="151"/>
        <end position="183"/>
    </location>
</feature>
<feature type="compositionally biased region" description="Basic and acidic residues" evidence="6">
    <location>
        <begin position="170"/>
        <end position="183"/>
    </location>
</feature>
<evidence type="ECO:0000256" key="1">
    <source>
        <dbReference type="ARBA" id="ARBA00004498"/>
    </source>
</evidence>
<evidence type="ECO:0000256" key="2">
    <source>
        <dbReference type="ARBA" id="ARBA00010383"/>
    </source>
</evidence>
<protein>
    <submittedName>
        <fullName evidence="7">Uncharacterized protein</fullName>
    </submittedName>
</protein>
<reference evidence="7 8" key="1">
    <citation type="submission" date="2019-06" db="EMBL/GenBank/DDBJ databases">
        <title>Discovery of a novel chromosome fission-fusion reversal in muntjac.</title>
        <authorList>
            <person name="Mudd A.B."/>
            <person name="Bredeson J.V."/>
            <person name="Baum R."/>
            <person name="Hockemeyer D."/>
            <person name="Rokhsar D.S."/>
        </authorList>
    </citation>
    <scope>NUCLEOTIDE SEQUENCE [LARGE SCALE GENOMIC DNA]</scope>
    <source>
        <strain evidence="7">UTSW_UCB_Mm</strain>
        <tissue evidence="7">Fibroblast cell line</tissue>
    </source>
</reference>
<dbReference type="PANTHER" id="PTHR46794:SF2">
    <property type="entry name" value="AMELOGENIN, X ISOFORM"/>
    <property type="match status" value="1"/>
</dbReference>
<keyword evidence="5" id="KW-0091">Biomineralization</keyword>
<comment type="similarity">
    <text evidence="2">Belongs to the amelogenin family.</text>
</comment>
<keyword evidence="8" id="KW-1185">Reference proteome</keyword>
<sequence>MNRWMLFHLQSEYTSGILYWDLPSHPGHPSCINFSSEVLTPLKWYQNMIRSPIPSLWLLSHGWLAAPPDHSCDVPADFPQSHPAASSPHHHGVSSTAHGPQQPMGPVPGQHSMNPTRQHPPNFPLLMQQPSGLTTPCRPCCQSRLASVFPRQPLSPVPPGLPLEAWPATDKTKRDEISVRQMD</sequence>
<dbReference type="Proteomes" id="UP000326458">
    <property type="component" value="Unassembled WGS sequence"/>
</dbReference>
<comment type="caution">
    <text evidence="7">The sequence shown here is derived from an EMBL/GenBank/DDBJ whole genome shotgun (WGS) entry which is preliminary data.</text>
</comment>
<dbReference type="PANTHER" id="PTHR46794">
    <property type="entry name" value="AMELOGENIN, Y ISOFORM"/>
    <property type="match status" value="1"/>
</dbReference>
<evidence type="ECO:0000256" key="3">
    <source>
        <dbReference type="ARBA" id="ARBA00022525"/>
    </source>
</evidence>
<evidence type="ECO:0000256" key="5">
    <source>
        <dbReference type="ARBA" id="ARBA00022591"/>
    </source>
</evidence>
<accession>A0A5N3WKK7</accession>
<dbReference type="GO" id="GO:0070166">
    <property type="term" value="P:enamel mineralization"/>
    <property type="evidence" value="ECO:0007669"/>
    <property type="project" value="TreeGrafter"/>
</dbReference>
<dbReference type="Pfam" id="PF02948">
    <property type="entry name" value="Amelogenin"/>
    <property type="match status" value="1"/>
</dbReference>
<organism evidence="7 8">
    <name type="scientific">Muntiacus muntjak</name>
    <name type="common">Barking deer</name>
    <name type="synonym">Indian muntjac</name>
    <dbReference type="NCBI Taxonomy" id="9888"/>
    <lineage>
        <taxon>Eukaryota</taxon>
        <taxon>Metazoa</taxon>
        <taxon>Chordata</taxon>
        <taxon>Craniata</taxon>
        <taxon>Vertebrata</taxon>
        <taxon>Euteleostomi</taxon>
        <taxon>Mammalia</taxon>
        <taxon>Eutheria</taxon>
        <taxon>Laurasiatheria</taxon>
        <taxon>Artiodactyla</taxon>
        <taxon>Ruminantia</taxon>
        <taxon>Pecora</taxon>
        <taxon>Cervidae</taxon>
        <taxon>Muntiacinae</taxon>
        <taxon>Muntiacus</taxon>
    </lineage>
</organism>
<feature type="compositionally biased region" description="Low complexity" evidence="6">
    <location>
        <begin position="99"/>
        <end position="110"/>
    </location>
</feature>
<dbReference type="GO" id="GO:0030345">
    <property type="term" value="F:structural constituent of tooth enamel"/>
    <property type="evidence" value="ECO:0007669"/>
    <property type="project" value="TreeGrafter"/>
</dbReference>
<evidence type="ECO:0000313" key="7">
    <source>
        <dbReference type="EMBL" id="KAB0362004.1"/>
    </source>
</evidence>
<evidence type="ECO:0000256" key="6">
    <source>
        <dbReference type="SAM" id="MobiDB-lite"/>
    </source>
</evidence>
<dbReference type="PRINTS" id="PR01757">
    <property type="entry name" value="AMELOGENIN"/>
</dbReference>
<keyword evidence="4" id="KW-0272">Extracellular matrix</keyword>
<evidence type="ECO:0000313" key="8">
    <source>
        <dbReference type="Proteomes" id="UP000326458"/>
    </source>
</evidence>
<gene>
    <name evidence="7" type="ORF">FD754_006160</name>
</gene>
<proteinExistence type="inferred from homology"/>
<keyword evidence="3" id="KW-0964">Secreted</keyword>
<name>A0A5N3WKK7_MUNMU</name>
<dbReference type="SMART" id="SM00818">
    <property type="entry name" value="Amelogenin"/>
    <property type="match status" value="1"/>
</dbReference>
<comment type="subcellular location">
    <subcellularLocation>
        <location evidence="1">Secreted</location>
        <location evidence="1">Extracellular space</location>
        <location evidence="1">Extracellular matrix</location>
    </subcellularLocation>
</comment>